<dbReference type="InterPro" id="IPR036663">
    <property type="entry name" value="Fumarylacetoacetase_C_sf"/>
</dbReference>
<keyword evidence="1 3" id="KW-0456">Lyase</keyword>
<sequence length="277" mass="28653">MSTIDLNAAQAIARRLREAEASGVPCAPVRGDIEALGGDSLAAAYAVQRINTEHRLAAGRRLVGRKIGLTSPAVQAQLGVAQPDFGMLFDDMALADGEPIALSRTQQPKVEAEIALVLAHDLPHERHTIADLLRATAYALPAIEIVGSRIAGWDIRLTDTVADNASSGLFVLGNRPVKLDAFDAAFDPIACGMVLERRGEPVSVGAGAACLGNPLYAALWLADTMVRVGAPLAAGDIVLTGALGPMVAVAPGDVFNAHIEGLGSVSASFSLQPESAP</sequence>
<organism evidence="3 4">
    <name type="scientific">Paraburkholderia caffeinitolerans</name>
    <dbReference type="NCBI Taxonomy" id="1723730"/>
    <lineage>
        <taxon>Bacteria</taxon>
        <taxon>Pseudomonadati</taxon>
        <taxon>Pseudomonadota</taxon>
        <taxon>Betaproteobacteria</taxon>
        <taxon>Burkholderiales</taxon>
        <taxon>Burkholderiaceae</taxon>
        <taxon>Paraburkholderia</taxon>
    </lineage>
</organism>
<evidence type="ECO:0000313" key="3">
    <source>
        <dbReference type="EMBL" id="CAB3788147.1"/>
    </source>
</evidence>
<evidence type="ECO:0000313" key="4">
    <source>
        <dbReference type="Proteomes" id="UP000494119"/>
    </source>
</evidence>
<reference evidence="3 4" key="1">
    <citation type="submission" date="2020-04" db="EMBL/GenBank/DDBJ databases">
        <authorList>
            <person name="De Canck E."/>
        </authorList>
    </citation>
    <scope>NUCLEOTIDE SEQUENCE [LARGE SCALE GENOMIC DNA]</scope>
    <source>
        <strain evidence="3 4">LMG 28688</strain>
    </source>
</reference>
<evidence type="ECO:0000256" key="1">
    <source>
        <dbReference type="ARBA" id="ARBA00023239"/>
    </source>
</evidence>
<dbReference type="GO" id="GO:0005737">
    <property type="term" value="C:cytoplasm"/>
    <property type="evidence" value="ECO:0007669"/>
    <property type="project" value="TreeGrafter"/>
</dbReference>
<dbReference type="Gene3D" id="3.90.850.10">
    <property type="entry name" value="Fumarylacetoacetase-like, C-terminal domain"/>
    <property type="match status" value="1"/>
</dbReference>
<dbReference type="EC" id="4.2.1.80" evidence="3"/>
<protein>
    <submittedName>
        <fullName evidence="3">2-oxopent-4-enoate hydratase</fullName>
        <ecNumber evidence="3">4.2.1.80</ecNumber>
    </submittedName>
</protein>
<gene>
    <name evidence="3" type="primary">amnF</name>
    <name evidence="3" type="ORF">LMG28688_02623</name>
</gene>
<dbReference type="SUPFAM" id="SSF56529">
    <property type="entry name" value="FAH"/>
    <property type="match status" value="1"/>
</dbReference>
<evidence type="ECO:0000259" key="2">
    <source>
        <dbReference type="Pfam" id="PF01557"/>
    </source>
</evidence>
<dbReference type="AlphaFoldDB" id="A0A6J5FW96"/>
<dbReference type="PANTHER" id="PTHR30143:SF0">
    <property type="entry name" value="2-KETO-4-PENTENOATE HYDRATASE"/>
    <property type="match status" value="1"/>
</dbReference>
<dbReference type="Pfam" id="PF01557">
    <property type="entry name" value="FAA_hydrolase"/>
    <property type="match status" value="1"/>
</dbReference>
<dbReference type="EMBL" id="CADIKL010000011">
    <property type="protein sequence ID" value="CAB3788147.1"/>
    <property type="molecule type" value="Genomic_DNA"/>
</dbReference>
<name>A0A6J5FW96_9BURK</name>
<keyword evidence="4" id="KW-1185">Reference proteome</keyword>
<dbReference type="GO" id="GO:0008684">
    <property type="term" value="F:2-oxopent-4-enoate hydratase activity"/>
    <property type="evidence" value="ECO:0007669"/>
    <property type="project" value="UniProtKB-EC"/>
</dbReference>
<dbReference type="RefSeq" id="WP_129563557.1">
    <property type="nucleotide sequence ID" value="NZ_CADIKL010000011.1"/>
</dbReference>
<proteinExistence type="predicted"/>
<feature type="domain" description="Fumarylacetoacetase-like C-terminal" evidence="2">
    <location>
        <begin position="82"/>
        <end position="267"/>
    </location>
</feature>
<dbReference type="PANTHER" id="PTHR30143">
    <property type="entry name" value="ACID HYDRATASE"/>
    <property type="match status" value="1"/>
</dbReference>
<dbReference type="Proteomes" id="UP000494119">
    <property type="component" value="Unassembled WGS sequence"/>
</dbReference>
<dbReference type="InterPro" id="IPR011234">
    <property type="entry name" value="Fumarylacetoacetase-like_C"/>
</dbReference>
<accession>A0A6J5FW96</accession>
<dbReference type="InterPro" id="IPR050772">
    <property type="entry name" value="Hydratase-Decarb/MhpD_sf"/>
</dbReference>